<comment type="caution">
    <text evidence="2">The sequence shown here is derived from an EMBL/GenBank/DDBJ whole genome shotgun (WGS) entry which is preliminary data.</text>
</comment>
<evidence type="ECO:0000313" key="2">
    <source>
        <dbReference type="EMBL" id="KAJ1107075.1"/>
    </source>
</evidence>
<feature type="compositionally biased region" description="Basic and acidic residues" evidence="1">
    <location>
        <begin position="204"/>
        <end position="214"/>
    </location>
</feature>
<proteinExistence type="predicted"/>
<keyword evidence="3" id="KW-1185">Reference proteome</keyword>
<gene>
    <name evidence="2" type="ORF">NDU88_004472</name>
</gene>
<evidence type="ECO:0000313" key="3">
    <source>
        <dbReference type="Proteomes" id="UP001066276"/>
    </source>
</evidence>
<reference evidence="2" key="1">
    <citation type="journal article" date="2022" name="bioRxiv">
        <title>Sequencing and chromosome-scale assembly of the giantPleurodeles waltlgenome.</title>
        <authorList>
            <person name="Brown T."/>
            <person name="Elewa A."/>
            <person name="Iarovenko S."/>
            <person name="Subramanian E."/>
            <person name="Araus A.J."/>
            <person name="Petzold A."/>
            <person name="Susuki M."/>
            <person name="Suzuki K.-i.T."/>
            <person name="Hayashi T."/>
            <person name="Toyoda A."/>
            <person name="Oliveira C."/>
            <person name="Osipova E."/>
            <person name="Leigh N.D."/>
            <person name="Simon A."/>
            <person name="Yun M.H."/>
        </authorList>
    </citation>
    <scope>NUCLEOTIDE SEQUENCE</scope>
    <source>
        <strain evidence="2">20211129_DDA</strain>
        <tissue evidence="2">Liver</tissue>
    </source>
</reference>
<protein>
    <submittedName>
        <fullName evidence="2">Uncharacterized protein</fullName>
    </submittedName>
</protein>
<organism evidence="2 3">
    <name type="scientific">Pleurodeles waltl</name>
    <name type="common">Iberian ribbed newt</name>
    <dbReference type="NCBI Taxonomy" id="8319"/>
    <lineage>
        <taxon>Eukaryota</taxon>
        <taxon>Metazoa</taxon>
        <taxon>Chordata</taxon>
        <taxon>Craniata</taxon>
        <taxon>Vertebrata</taxon>
        <taxon>Euteleostomi</taxon>
        <taxon>Amphibia</taxon>
        <taxon>Batrachia</taxon>
        <taxon>Caudata</taxon>
        <taxon>Salamandroidea</taxon>
        <taxon>Salamandridae</taxon>
        <taxon>Pleurodelinae</taxon>
        <taxon>Pleurodeles</taxon>
    </lineage>
</organism>
<dbReference type="Proteomes" id="UP001066276">
    <property type="component" value="Chromosome 9"/>
</dbReference>
<dbReference type="EMBL" id="JANPWB010000013">
    <property type="protein sequence ID" value="KAJ1107075.1"/>
    <property type="molecule type" value="Genomic_DNA"/>
</dbReference>
<name>A0AAV7N336_PLEWA</name>
<accession>A0AAV7N336</accession>
<evidence type="ECO:0000256" key="1">
    <source>
        <dbReference type="SAM" id="MobiDB-lite"/>
    </source>
</evidence>
<dbReference type="AlphaFoldDB" id="A0AAV7N336"/>
<sequence>MDPGVEQALLLLGRAGRMDLVNQEALRALRPARRAAQGVAAAVLACSPPTSPTREGQVGGRGRMIGRCRRKNLVPGAGRKSIRAAGLRGSLRGQGRAHKGGVKAVKARGIKMVVKGGTGSGNRRESGLVEGGARGSGREDRSMVISEAASTGEGSWGSGSPQGPEGPGAALLILESDSGSEQGGVGDLGQGETVDPTIPISKKMAHDVGMEHHG</sequence>
<feature type="region of interest" description="Disordered" evidence="1">
    <location>
        <begin position="114"/>
        <end position="214"/>
    </location>
</feature>